<accession>A0ABR7L3T3</accession>
<keyword evidence="1" id="KW-0812">Transmembrane</keyword>
<proteinExistence type="predicted"/>
<evidence type="ECO:0000313" key="2">
    <source>
        <dbReference type="EMBL" id="MBC6447343.1"/>
    </source>
</evidence>
<organism evidence="2 3">
    <name type="scientific">Actinokineospora xionganensis</name>
    <dbReference type="NCBI Taxonomy" id="2684470"/>
    <lineage>
        <taxon>Bacteria</taxon>
        <taxon>Bacillati</taxon>
        <taxon>Actinomycetota</taxon>
        <taxon>Actinomycetes</taxon>
        <taxon>Pseudonocardiales</taxon>
        <taxon>Pseudonocardiaceae</taxon>
        <taxon>Actinokineospora</taxon>
    </lineage>
</organism>
<dbReference type="EMBL" id="JABVED010000004">
    <property type="protein sequence ID" value="MBC6447343.1"/>
    <property type="molecule type" value="Genomic_DNA"/>
</dbReference>
<protein>
    <submittedName>
        <fullName evidence="2">DUF4383 domain-containing protein</fullName>
    </submittedName>
</protein>
<dbReference type="Pfam" id="PF14325">
    <property type="entry name" value="DUF4383"/>
    <property type="match status" value="1"/>
</dbReference>
<dbReference type="Proteomes" id="UP000734823">
    <property type="component" value="Unassembled WGS sequence"/>
</dbReference>
<feature type="transmembrane region" description="Helical" evidence="1">
    <location>
        <begin position="88"/>
        <end position="109"/>
    </location>
</feature>
<sequence>MSTRADIRTGSPNRVLGYAFGAVYLLVGLVGFTLTAGTGFAATAGPHLLFFEINPLHNLVHVAIGALLAGAAWRGAGTAKAANTTVGAVYLLVAVVGLFLVGNAGNLLALNHADNILHFASAAVLLGVGLTRR</sequence>
<feature type="transmembrane region" description="Helical" evidence="1">
    <location>
        <begin position="15"/>
        <end position="36"/>
    </location>
</feature>
<name>A0ABR7L3T3_9PSEU</name>
<evidence type="ECO:0000313" key="3">
    <source>
        <dbReference type="Proteomes" id="UP000734823"/>
    </source>
</evidence>
<dbReference type="RefSeq" id="WP_187219865.1">
    <property type="nucleotide sequence ID" value="NZ_JABVED010000004.1"/>
</dbReference>
<evidence type="ECO:0000256" key="1">
    <source>
        <dbReference type="SAM" id="Phobius"/>
    </source>
</evidence>
<feature type="transmembrane region" description="Helical" evidence="1">
    <location>
        <begin position="56"/>
        <end position="76"/>
    </location>
</feature>
<keyword evidence="1" id="KW-1133">Transmembrane helix</keyword>
<keyword evidence="3" id="KW-1185">Reference proteome</keyword>
<keyword evidence="1" id="KW-0472">Membrane</keyword>
<comment type="caution">
    <text evidence="2">The sequence shown here is derived from an EMBL/GenBank/DDBJ whole genome shotgun (WGS) entry which is preliminary data.</text>
</comment>
<reference evidence="2 3" key="1">
    <citation type="submission" date="2020-06" db="EMBL/GenBank/DDBJ databases">
        <title>Actinokineospora xiongansis sp. nov., isolated from soil of Baiyangdian.</title>
        <authorList>
            <person name="Zhang X."/>
        </authorList>
    </citation>
    <scope>NUCLEOTIDE SEQUENCE [LARGE SCALE GENOMIC DNA]</scope>
    <source>
        <strain evidence="2 3">HBU206404</strain>
    </source>
</reference>
<gene>
    <name evidence="2" type="ORF">GPZ80_09195</name>
</gene>